<evidence type="ECO:0000313" key="9">
    <source>
        <dbReference type="Proteomes" id="UP001487305"/>
    </source>
</evidence>
<comment type="subunit">
    <text evidence="6">Homotetramer.</text>
</comment>
<evidence type="ECO:0000256" key="1">
    <source>
        <dbReference type="ARBA" id="ARBA00005194"/>
    </source>
</evidence>
<dbReference type="Gene3D" id="3.40.50.720">
    <property type="entry name" value="NAD(P)-binding Rossmann-like Domain"/>
    <property type="match status" value="1"/>
</dbReference>
<dbReference type="Pfam" id="PF13561">
    <property type="entry name" value="adh_short_C2"/>
    <property type="match status" value="1"/>
</dbReference>
<accession>A0ABV1JG24</accession>
<keyword evidence="6" id="KW-0443">Lipid metabolism</keyword>
<dbReference type="PANTHER" id="PTHR42879:SF2">
    <property type="entry name" value="3-OXOACYL-[ACYL-CARRIER-PROTEIN] REDUCTASE FABG"/>
    <property type="match status" value="1"/>
</dbReference>
<name>A0ABV1JG24_9ACTN</name>
<dbReference type="PRINTS" id="PR00080">
    <property type="entry name" value="SDRFAMILY"/>
</dbReference>
<dbReference type="InterPro" id="IPR011284">
    <property type="entry name" value="3oxo_ACP_reduc"/>
</dbReference>
<evidence type="ECO:0000259" key="7">
    <source>
        <dbReference type="SMART" id="SM00822"/>
    </source>
</evidence>
<evidence type="ECO:0000256" key="5">
    <source>
        <dbReference type="ARBA" id="ARBA00048508"/>
    </source>
</evidence>
<dbReference type="PRINTS" id="PR00081">
    <property type="entry name" value="GDHRDH"/>
</dbReference>
<gene>
    <name evidence="8" type="primary">fabG</name>
    <name evidence="8" type="ORF">AAA083_09855</name>
</gene>
<dbReference type="RefSeq" id="WP_349227571.1">
    <property type="nucleotide sequence ID" value="NZ_JBBNOP010000007.1"/>
</dbReference>
<dbReference type="GO" id="GO:0004316">
    <property type="term" value="F:3-oxoacyl-[acyl-carrier-protein] reductase (NADPH) activity"/>
    <property type="evidence" value="ECO:0007669"/>
    <property type="project" value="UniProtKB-EC"/>
</dbReference>
<dbReference type="InterPro" id="IPR050259">
    <property type="entry name" value="SDR"/>
</dbReference>
<dbReference type="EC" id="1.1.1.100" evidence="3 6"/>
<dbReference type="NCBIfam" id="NF009466">
    <property type="entry name" value="PRK12826.1-2"/>
    <property type="match status" value="1"/>
</dbReference>
<comment type="pathway">
    <text evidence="1 6">Lipid metabolism; fatty acid biosynthesis.</text>
</comment>
<dbReference type="Proteomes" id="UP001487305">
    <property type="component" value="Unassembled WGS sequence"/>
</dbReference>
<evidence type="ECO:0000256" key="4">
    <source>
        <dbReference type="ARBA" id="ARBA00023002"/>
    </source>
</evidence>
<dbReference type="SMART" id="SM00822">
    <property type="entry name" value="PKS_KR"/>
    <property type="match status" value="1"/>
</dbReference>
<dbReference type="CDD" id="cd05333">
    <property type="entry name" value="BKR_SDR_c"/>
    <property type="match status" value="1"/>
</dbReference>
<sequence>MQTYSEGAASADAGIRRAAVVTGSSRGIGRAIACALARSGMDVCVNHASESSAGAAQDTAAFLRDAYGVSAIAVKANVASADEAKCLVDAAQEAFGRLDVLVNNAGITRDGLAARMKEDDFDAVISVNLKGAFNCCKAATGYMMKQRFGRMICMGSVVGLAGNPGQANYAASKAGLVGLAKSLAKELAGRNITANVVAPGFIETDMTDALSEKQQAAILDRIAAKRFGSPDDVASLVAFLASEQAGYITGQVIGVDGGMSL</sequence>
<dbReference type="InterPro" id="IPR057326">
    <property type="entry name" value="KR_dom"/>
</dbReference>
<comment type="catalytic activity">
    <reaction evidence="5 6">
        <text>a (3R)-hydroxyacyl-[ACP] + NADP(+) = a 3-oxoacyl-[ACP] + NADPH + H(+)</text>
        <dbReference type="Rhea" id="RHEA:17397"/>
        <dbReference type="Rhea" id="RHEA-COMP:9916"/>
        <dbReference type="Rhea" id="RHEA-COMP:9945"/>
        <dbReference type="ChEBI" id="CHEBI:15378"/>
        <dbReference type="ChEBI" id="CHEBI:57783"/>
        <dbReference type="ChEBI" id="CHEBI:58349"/>
        <dbReference type="ChEBI" id="CHEBI:78776"/>
        <dbReference type="ChEBI" id="CHEBI:78827"/>
        <dbReference type="EC" id="1.1.1.100"/>
    </reaction>
</comment>
<dbReference type="NCBIfam" id="TIGR01830">
    <property type="entry name" value="3oxo_ACP_reduc"/>
    <property type="match status" value="1"/>
</dbReference>
<dbReference type="SUPFAM" id="SSF51735">
    <property type="entry name" value="NAD(P)-binding Rossmann-fold domains"/>
    <property type="match status" value="1"/>
</dbReference>
<keyword evidence="6" id="KW-0521">NADP</keyword>
<keyword evidence="4 6" id="KW-0560">Oxidoreductase</keyword>
<evidence type="ECO:0000256" key="3">
    <source>
        <dbReference type="ARBA" id="ARBA00012948"/>
    </source>
</evidence>
<organism evidence="8 9">
    <name type="scientific">Raoultibacter massiliensis</name>
    <dbReference type="NCBI Taxonomy" id="1852371"/>
    <lineage>
        <taxon>Bacteria</taxon>
        <taxon>Bacillati</taxon>
        <taxon>Actinomycetota</taxon>
        <taxon>Coriobacteriia</taxon>
        <taxon>Eggerthellales</taxon>
        <taxon>Eggerthellaceae</taxon>
        <taxon>Raoultibacter</taxon>
    </lineage>
</organism>
<keyword evidence="6" id="KW-0276">Fatty acid metabolism</keyword>
<dbReference type="InterPro" id="IPR036291">
    <property type="entry name" value="NAD(P)-bd_dom_sf"/>
</dbReference>
<evidence type="ECO:0000313" key="8">
    <source>
        <dbReference type="EMBL" id="MEQ3363276.1"/>
    </source>
</evidence>
<evidence type="ECO:0000256" key="6">
    <source>
        <dbReference type="RuleBase" id="RU366074"/>
    </source>
</evidence>
<dbReference type="EMBL" id="JBBNOP010000007">
    <property type="protein sequence ID" value="MEQ3363276.1"/>
    <property type="molecule type" value="Genomic_DNA"/>
</dbReference>
<dbReference type="PANTHER" id="PTHR42879">
    <property type="entry name" value="3-OXOACYL-(ACYL-CARRIER-PROTEIN) REDUCTASE"/>
    <property type="match status" value="1"/>
</dbReference>
<keyword evidence="6" id="KW-0275">Fatty acid biosynthesis</keyword>
<proteinExistence type="inferred from homology"/>
<dbReference type="PROSITE" id="PS00061">
    <property type="entry name" value="ADH_SHORT"/>
    <property type="match status" value="1"/>
</dbReference>
<reference evidence="8 9" key="1">
    <citation type="submission" date="2024-04" db="EMBL/GenBank/DDBJ databases">
        <title>Human intestinal bacterial collection.</title>
        <authorList>
            <person name="Pauvert C."/>
            <person name="Hitch T.C.A."/>
            <person name="Clavel T."/>
        </authorList>
    </citation>
    <scope>NUCLEOTIDE SEQUENCE [LARGE SCALE GENOMIC DNA]</scope>
    <source>
        <strain evidence="8 9">CLA-KB-H42</strain>
    </source>
</reference>
<keyword evidence="9" id="KW-1185">Reference proteome</keyword>
<evidence type="ECO:0000256" key="2">
    <source>
        <dbReference type="ARBA" id="ARBA00006484"/>
    </source>
</evidence>
<feature type="domain" description="Ketoreductase" evidence="7">
    <location>
        <begin position="17"/>
        <end position="205"/>
    </location>
</feature>
<comment type="similarity">
    <text evidence="2 6">Belongs to the short-chain dehydrogenases/reductases (SDR) family.</text>
</comment>
<dbReference type="NCBIfam" id="NF005559">
    <property type="entry name" value="PRK07231.1"/>
    <property type="match status" value="1"/>
</dbReference>
<dbReference type="InterPro" id="IPR020904">
    <property type="entry name" value="Sc_DH/Rdtase_CS"/>
</dbReference>
<keyword evidence="6" id="KW-0444">Lipid biosynthesis</keyword>
<dbReference type="InterPro" id="IPR002347">
    <property type="entry name" value="SDR_fam"/>
</dbReference>
<protein>
    <recommendedName>
        <fullName evidence="3 6">3-oxoacyl-[acyl-carrier-protein] reductase</fullName>
        <ecNumber evidence="3 6">1.1.1.100</ecNumber>
    </recommendedName>
</protein>
<comment type="caution">
    <text evidence="8">The sequence shown here is derived from an EMBL/GenBank/DDBJ whole genome shotgun (WGS) entry which is preliminary data.</text>
</comment>
<comment type="function">
    <text evidence="6">Catalyzes the NADPH-dependent reduction of beta-ketoacyl-ACP substrates to beta-hydroxyacyl-ACP products, the first reductive step in the elongation cycle of fatty acid biosynthesis.</text>
</comment>